<comment type="caution">
    <text evidence="4">The sequence shown here is derived from an EMBL/GenBank/DDBJ whole genome shotgun (WGS) entry which is preliminary data.</text>
</comment>
<dbReference type="InterPro" id="IPR036514">
    <property type="entry name" value="SGNH_hydro_sf"/>
</dbReference>
<keyword evidence="1" id="KW-0732">Signal</keyword>
<evidence type="ECO:0000259" key="2">
    <source>
        <dbReference type="Pfam" id="PF00734"/>
    </source>
</evidence>
<dbReference type="Proteomes" id="UP000284842">
    <property type="component" value="Unassembled WGS sequence"/>
</dbReference>
<reference evidence="4 5" key="1">
    <citation type="journal article" date="2018" name="Evol. Lett.">
        <title>Horizontal gene cluster transfer increased hallucinogenic mushroom diversity.</title>
        <authorList>
            <person name="Reynolds H.T."/>
            <person name="Vijayakumar V."/>
            <person name="Gluck-Thaler E."/>
            <person name="Korotkin H.B."/>
            <person name="Matheny P.B."/>
            <person name="Slot J.C."/>
        </authorList>
    </citation>
    <scope>NUCLEOTIDE SEQUENCE [LARGE SCALE GENOMIC DNA]</scope>
    <source>
        <strain evidence="4 5">2629</strain>
    </source>
</reference>
<dbReference type="Pfam" id="PF00734">
    <property type="entry name" value="CBM_1"/>
    <property type="match status" value="1"/>
</dbReference>
<dbReference type="InterPro" id="IPR053140">
    <property type="entry name" value="GDSL_Rv0518-like"/>
</dbReference>
<dbReference type="AlphaFoldDB" id="A0A409W657"/>
<dbReference type="PANTHER" id="PTHR43784">
    <property type="entry name" value="GDSL-LIKE LIPASE/ACYLHYDROLASE, PUTATIVE (AFU_ORTHOLOGUE AFUA_2G00820)-RELATED"/>
    <property type="match status" value="1"/>
</dbReference>
<dbReference type="InParanoid" id="A0A409W657"/>
<feature type="domain" description="SGNH hydrolase-type esterase" evidence="3">
    <location>
        <begin position="178"/>
        <end position="367"/>
    </location>
</feature>
<sequence>MPQLVEPGNLPPAPFNAGGGMFVNATIRQTVRITLDAPRIRLQISNIFGGTVLPITSATIALPANGAAGVGAIQTSTLKTLTFNGGRKSIDIPVGQLAFTDPIDFPVKAEQNVAISLFLKTGQSGSNISGHPGSRTTSWLQNGDFTRAENLTQGTTVHWYFISGIDGFVADTAKTLIILGDSITDGRGSDNDKNNRWPDLVLNKMRESGIKDIAIGNQAAGGNCILSMCLGPPLLDRYKRDALSQQGVQYVMIFEGVNDIGGAATDPATQQAIGDRLITAYQQITRDSRAKGFKVFAATITALGSTYTGGSREDQRQRINTWIRTNGTFDAVVDFDAILRNPDSPSQLQAQYDSGDGLHPNVAGYQAIADNFPLEIFGARTGPAVPAIPKWGQCGGLGFLGKGTCVAGTKCVVSVIGLLRWTAN</sequence>
<keyword evidence="5" id="KW-1185">Reference proteome</keyword>
<gene>
    <name evidence="4" type="ORF">CVT24_012616</name>
</gene>
<evidence type="ECO:0000259" key="3">
    <source>
        <dbReference type="Pfam" id="PF13472"/>
    </source>
</evidence>
<dbReference type="EMBL" id="NHTK01005782">
    <property type="protein sequence ID" value="PPQ74009.1"/>
    <property type="molecule type" value="Genomic_DNA"/>
</dbReference>
<dbReference type="SUPFAM" id="SSF52266">
    <property type="entry name" value="SGNH hydrolase"/>
    <property type="match status" value="1"/>
</dbReference>
<dbReference type="SUPFAM" id="SSF57180">
    <property type="entry name" value="Cellulose-binding domain"/>
    <property type="match status" value="1"/>
</dbReference>
<dbReference type="GO" id="GO:0005975">
    <property type="term" value="P:carbohydrate metabolic process"/>
    <property type="evidence" value="ECO:0007669"/>
    <property type="project" value="InterPro"/>
</dbReference>
<dbReference type="PANTHER" id="PTHR43784:SF2">
    <property type="entry name" value="GDSL-LIKE LIPASE_ACYLHYDROLASE, PUTATIVE (AFU_ORTHOLOGUE AFUA_2G00820)-RELATED"/>
    <property type="match status" value="1"/>
</dbReference>
<evidence type="ECO:0000256" key="1">
    <source>
        <dbReference type="ARBA" id="ARBA00022729"/>
    </source>
</evidence>
<organism evidence="4 5">
    <name type="scientific">Panaeolus cyanescens</name>
    <dbReference type="NCBI Taxonomy" id="181874"/>
    <lineage>
        <taxon>Eukaryota</taxon>
        <taxon>Fungi</taxon>
        <taxon>Dikarya</taxon>
        <taxon>Basidiomycota</taxon>
        <taxon>Agaricomycotina</taxon>
        <taxon>Agaricomycetes</taxon>
        <taxon>Agaricomycetidae</taxon>
        <taxon>Agaricales</taxon>
        <taxon>Agaricineae</taxon>
        <taxon>Galeropsidaceae</taxon>
        <taxon>Panaeolus</taxon>
    </lineage>
</organism>
<protein>
    <recommendedName>
        <fullName evidence="6">SGNH hydrolase-type esterase domain-containing protein</fullName>
    </recommendedName>
</protein>
<dbReference type="STRING" id="181874.A0A409W657"/>
<dbReference type="Pfam" id="PF13472">
    <property type="entry name" value="Lipase_GDSL_2"/>
    <property type="match status" value="1"/>
</dbReference>
<name>A0A409W657_9AGAR</name>
<evidence type="ECO:0000313" key="5">
    <source>
        <dbReference type="Proteomes" id="UP000284842"/>
    </source>
</evidence>
<dbReference type="Gene3D" id="3.40.50.1110">
    <property type="entry name" value="SGNH hydrolase"/>
    <property type="match status" value="1"/>
</dbReference>
<feature type="domain" description="CBM1" evidence="2">
    <location>
        <begin position="390"/>
        <end position="413"/>
    </location>
</feature>
<dbReference type="OrthoDB" id="10071171at2759"/>
<dbReference type="CDD" id="cd01830">
    <property type="entry name" value="XynE_like"/>
    <property type="match status" value="1"/>
</dbReference>
<proteinExistence type="predicted"/>
<evidence type="ECO:0008006" key="6">
    <source>
        <dbReference type="Google" id="ProtNLM"/>
    </source>
</evidence>
<evidence type="ECO:0000313" key="4">
    <source>
        <dbReference type="EMBL" id="PPQ74009.1"/>
    </source>
</evidence>
<dbReference type="InterPro" id="IPR013830">
    <property type="entry name" value="SGNH_hydro"/>
</dbReference>
<accession>A0A409W657</accession>
<dbReference type="GO" id="GO:0005576">
    <property type="term" value="C:extracellular region"/>
    <property type="evidence" value="ECO:0007669"/>
    <property type="project" value="InterPro"/>
</dbReference>
<dbReference type="InterPro" id="IPR000254">
    <property type="entry name" value="CBD"/>
</dbReference>
<dbReference type="InterPro" id="IPR035971">
    <property type="entry name" value="CBD_sf"/>
</dbReference>
<dbReference type="GO" id="GO:0030248">
    <property type="term" value="F:cellulose binding"/>
    <property type="evidence" value="ECO:0007669"/>
    <property type="project" value="InterPro"/>
</dbReference>